<feature type="transmembrane region" description="Helical" evidence="14">
    <location>
        <begin position="126"/>
        <end position="143"/>
    </location>
</feature>
<evidence type="ECO:0000256" key="6">
    <source>
        <dbReference type="ARBA" id="ARBA00022746"/>
    </source>
</evidence>
<evidence type="ECO:0000256" key="1">
    <source>
        <dbReference type="ARBA" id="ARBA00004162"/>
    </source>
</evidence>
<dbReference type="GO" id="GO:0005886">
    <property type="term" value="C:plasma membrane"/>
    <property type="evidence" value="ECO:0007669"/>
    <property type="project" value="UniProtKB-SubCell"/>
</dbReference>
<dbReference type="UniPathway" id="UPA00029">
    <property type="reaction ID" value="UER00560"/>
</dbReference>
<reference evidence="15 16" key="1">
    <citation type="submission" date="2018-08" db="EMBL/GenBank/DDBJ databases">
        <title>Genomic Encyclopedia of Type Strains, Phase IV (KMG-IV): sequencing the most valuable type-strain genomes for metagenomic binning, comparative biology and taxonomic classification.</title>
        <authorList>
            <person name="Goeker M."/>
        </authorList>
    </citation>
    <scope>NUCLEOTIDE SEQUENCE [LARGE SCALE GENOMIC DNA]</scope>
    <source>
        <strain evidence="15 16">DSM 17274</strain>
    </source>
</reference>
<evidence type="ECO:0000256" key="12">
    <source>
        <dbReference type="ARBA" id="ARBA00023667"/>
    </source>
</evidence>
<evidence type="ECO:0000256" key="14">
    <source>
        <dbReference type="SAM" id="Phobius"/>
    </source>
</evidence>
<keyword evidence="7 14" id="KW-1133">Transmembrane helix</keyword>
<keyword evidence="6" id="KW-0125">Carotenoid biosynthesis</keyword>
<dbReference type="OrthoDB" id="3783432at2"/>
<keyword evidence="16" id="KW-1185">Reference proteome</keyword>
<accession>A0A3E0AUA1</accession>
<keyword evidence="8 14" id="KW-0472">Membrane</keyword>
<keyword evidence="3 15" id="KW-0808">Transferase</keyword>
<evidence type="ECO:0000256" key="2">
    <source>
        <dbReference type="ARBA" id="ARBA00022475"/>
    </source>
</evidence>
<dbReference type="InterPro" id="IPR044021">
    <property type="entry name" value="CrtO"/>
</dbReference>
<dbReference type="Pfam" id="PF18927">
    <property type="entry name" value="CrtO"/>
    <property type="match status" value="1"/>
</dbReference>
<keyword evidence="9 15" id="KW-0012">Acyltransferase</keyword>
<sequence length="165" mass="19976">MLNLRKLLKLLLLNAALWGFIHYIISYIFLRLNNRIYFNGFFRLKSYSFENNGVFWSKLFHVRKWKRKVPEGSQIFAGSYNKSELQDKSPAALKSFITEINRAEITHWMIIFSLPIIFIFNPKWTYLIHGLYALVSNIPFIIIQRYNRPRFERLYTRQLKKYELN</sequence>
<feature type="transmembrane region" description="Helical" evidence="14">
    <location>
        <begin position="103"/>
        <end position="120"/>
    </location>
</feature>
<comment type="subcellular location">
    <subcellularLocation>
        <location evidence="1">Cell membrane</location>
        <topology evidence="1">Single-pass membrane protein</topology>
    </subcellularLocation>
</comment>
<evidence type="ECO:0000256" key="5">
    <source>
        <dbReference type="ARBA" id="ARBA00022729"/>
    </source>
</evidence>
<dbReference type="RefSeq" id="WP_115885518.1">
    <property type="nucleotide sequence ID" value="NZ_CBCSHX010000004.1"/>
</dbReference>
<gene>
    <name evidence="15" type="ORF">DFR63_1723</name>
</gene>
<evidence type="ECO:0000256" key="7">
    <source>
        <dbReference type="ARBA" id="ARBA00022989"/>
    </source>
</evidence>
<evidence type="ECO:0000313" key="15">
    <source>
        <dbReference type="EMBL" id="REG23357.1"/>
    </source>
</evidence>
<protein>
    <recommendedName>
        <fullName evidence="12">Glycosyl-4,4'-diaponeurosporenoate acyltransferase</fullName>
    </recommendedName>
</protein>
<comment type="pathway">
    <text evidence="10">Carotenoid biosynthesis; staphyloxanthin biosynthesis; staphyloxanthin from farnesyl diphosphate: step 5/5.</text>
</comment>
<proteinExistence type="inferred from homology"/>
<evidence type="ECO:0000256" key="11">
    <source>
        <dbReference type="ARBA" id="ARBA00023603"/>
    </source>
</evidence>
<evidence type="ECO:0000256" key="10">
    <source>
        <dbReference type="ARBA" id="ARBA00023588"/>
    </source>
</evidence>
<keyword evidence="4 14" id="KW-0812">Transmembrane</keyword>
<dbReference type="GO" id="GO:0016746">
    <property type="term" value="F:acyltransferase activity"/>
    <property type="evidence" value="ECO:0007669"/>
    <property type="project" value="UniProtKB-KW"/>
</dbReference>
<dbReference type="Proteomes" id="UP000257076">
    <property type="component" value="Unassembled WGS sequence"/>
</dbReference>
<name>A0A3E0AUA1_9STAP</name>
<dbReference type="EMBL" id="QUMW01000013">
    <property type="protein sequence ID" value="REG23357.1"/>
    <property type="molecule type" value="Genomic_DNA"/>
</dbReference>
<keyword evidence="5" id="KW-0732">Signal</keyword>
<comment type="function">
    <text evidence="13">Catalyzes the acylation of glycosyl-4,4'-diaponeurosporenoate, i.e. the esterification of glucose at the C6'' position with the carboxyl group of the C(15) fatty acid 12-methyltetradecanoic acid, to yield staphyloxanthin. This is the last step in the biosynthesis of this orange pigment, present in most staphylococci strains.</text>
</comment>
<feature type="transmembrane region" description="Helical" evidence="14">
    <location>
        <begin position="12"/>
        <end position="30"/>
    </location>
</feature>
<evidence type="ECO:0000256" key="3">
    <source>
        <dbReference type="ARBA" id="ARBA00022679"/>
    </source>
</evidence>
<evidence type="ECO:0000313" key="16">
    <source>
        <dbReference type="Proteomes" id="UP000257076"/>
    </source>
</evidence>
<dbReference type="GO" id="GO:0016117">
    <property type="term" value="P:carotenoid biosynthetic process"/>
    <property type="evidence" value="ECO:0007669"/>
    <property type="project" value="UniProtKB-KW"/>
</dbReference>
<evidence type="ECO:0000256" key="8">
    <source>
        <dbReference type="ARBA" id="ARBA00023136"/>
    </source>
</evidence>
<keyword evidence="2" id="KW-1003">Cell membrane</keyword>
<evidence type="ECO:0000256" key="13">
    <source>
        <dbReference type="ARBA" id="ARBA00025324"/>
    </source>
</evidence>
<comment type="caution">
    <text evidence="15">The sequence shown here is derived from an EMBL/GenBank/DDBJ whole genome shotgun (WGS) entry which is preliminary data.</text>
</comment>
<evidence type="ECO:0000256" key="9">
    <source>
        <dbReference type="ARBA" id="ARBA00023315"/>
    </source>
</evidence>
<comment type="similarity">
    <text evidence="11">Belongs to the acyltransferase CrtO family.</text>
</comment>
<organism evidence="15 16">
    <name type="scientific">Jeotgalicoccus halotolerans</name>
    <dbReference type="NCBI Taxonomy" id="157227"/>
    <lineage>
        <taxon>Bacteria</taxon>
        <taxon>Bacillati</taxon>
        <taxon>Bacillota</taxon>
        <taxon>Bacilli</taxon>
        <taxon>Bacillales</taxon>
        <taxon>Staphylococcaceae</taxon>
        <taxon>Jeotgalicoccus</taxon>
    </lineage>
</organism>
<evidence type="ECO:0000256" key="4">
    <source>
        <dbReference type="ARBA" id="ARBA00022692"/>
    </source>
</evidence>
<dbReference type="AlphaFoldDB" id="A0A3E0AUA1"/>